<dbReference type="RefSeq" id="WP_014787147.1">
    <property type="nucleotide sequence ID" value="NC_018014.1"/>
</dbReference>
<evidence type="ECO:0000256" key="1">
    <source>
        <dbReference type="ARBA" id="ARBA00022722"/>
    </source>
</evidence>
<proteinExistence type="predicted"/>
<dbReference type="GO" id="GO:0016787">
    <property type="term" value="F:hydrolase activity"/>
    <property type="evidence" value="ECO:0007669"/>
    <property type="project" value="UniProtKB-KW"/>
</dbReference>
<gene>
    <name evidence="8" type="ordered locus">Terro_3675</name>
</gene>
<dbReference type="GO" id="GO:0006289">
    <property type="term" value="P:nucleotide-excision repair"/>
    <property type="evidence" value="ECO:0007669"/>
    <property type="project" value="InterPro"/>
</dbReference>
<dbReference type="AlphaFoldDB" id="I3ZKW8"/>
<dbReference type="Gene3D" id="3.20.20.150">
    <property type="entry name" value="Divalent-metal-dependent TIM barrel enzymes"/>
    <property type="match status" value="1"/>
</dbReference>
<dbReference type="Proteomes" id="UP000006056">
    <property type="component" value="Chromosome"/>
</dbReference>
<reference evidence="8 9" key="1">
    <citation type="submission" date="2012-06" db="EMBL/GenBank/DDBJ databases">
        <title>Complete genome of Terriglobus roseus DSM 18391.</title>
        <authorList>
            <consortium name="US DOE Joint Genome Institute (JGI-PGF)"/>
            <person name="Lucas S."/>
            <person name="Copeland A."/>
            <person name="Lapidus A."/>
            <person name="Glavina del Rio T."/>
            <person name="Dalin E."/>
            <person name="Tice H."/>
            <person name="Bruce D."/>
            <person name="Goodwin L."/>
            <person name="Pitluck S."/>
            <person name="Peters L."/>
            <person name="Mikhailova N."/>
            <person name="Munk A.C.C."/>
            <person name="Kyrpides N."/>
            <person name="Mavromatis K."/>
            <person name="Ivanova N."/>
            <person name="Brettin T."/>
            <person name="Detter J.C."/>
            <person name="Han C."/>
            <person name="Larimer F."/>
            <person name="Land M."/>
            <person name="Hauser L."/>
            <person name="Markowitz V."/>
            <person name="Cheng J.-F."/>
            <person name="Hugenholtz P."/>
            <person name="Woyke T."/>
            <person name="Wu D."/>
            <person name="Brambilla E."/>
            <person name="Klenk H.-P."/>
            <person name="Eisen J.A."/>
        </authorList>
    </citation>
    <scope>NUCLEOTIDE SEQUENCE [LARGE SCALE GENOMIC DNA]</scope>
    <source>
        <strain evidence="9">DSM 18391 / NRRL B-41598 / KBS 63</strain>
    </source>
</reference>
<dbReference type="GO" id="GO:0004519">
    <property type="term" value="F:endonuclease activity"/>
    <property type="evidence" value="ECO:0007669"/>
    <property type="project" value="UniProtKB-KW"/>
</dbReference>
<dbReference type="NCBIfam" id="TIGR00629">
    <property type="entry name" value="uvde"/>
    <property type="match status" value="1"/>
</dbReference>
<dbReference type="InterPro" id="IPR004601">
    <property type="entry name" value="UvdE"/>
</dbReference>
<dbReference type="KEGG" id="trs:Terro_3675"/>
<feature type="compositionally biased region" description="Basic and acidic residues" evidence="7">
    <location>
        <begin position="45"/>
        <end position="59"/>
    </location>
</feature>
<dbReference type="STRING" id="926566.Terro_3675"/>
<keyword evidence="4" id="KW-0228">DNA excision</keyword>
<keyword evidence="5" id="KW-0378">Hydrolase</keyword>
<evidence type="ECO:0000313" key="9">
    <source>
        <dbReference type="Proteomes" id="UP000006056"/>
    </source>
</evidence>
<evidence type="ECO:0000313" key="8">
    <source>
        <dbReference type="EMBL" id="AFL89886.1"/>
    </source>
</evidence>
<evidence type="ECO:0000256" key="5">
    <source>
        <dbReference type="ARBA" id="ARBA00022801"/>
    </source>
</evidence>
<dbReference type="GO" id="GO:0009411">
    <property type="term" value="P:response to UV"/>
    <property type="evidence" value="ECO:0007669"/>
    <property type="project" value="InterPro"/>
</dbReference>
<evidence type="ECO:0000256" key="7">
    <source>
        <dbReference type="SAM" id="MobiDB-lite"/>
    </source>
</evidence>
<keyword evidence="9" id="KW-1185">Reference proteome</keyword>
<feature type="region of interest" description="Disordered" evidence="7">
    <location>
        <begin position="1"/>
        <end position="59"/>
    </location>
</feature>
<evidence type="ECO:0000256" key="3">
    <source>
        <dbReference type="ARBA" id="ARBA00022763"/>
    </source>
</evidence>
<feature type="compositionally biased region" description="Basic and acidic residues" evidence="7">
    <location>
        <begin position="23"/>
        <end position="35"/>
    </location>
</feature>
<keyword evidence="2 8" id="KW-0255">Endonuclease</keyword>
<keyword evidence="3" id="KW-0227">DNA damage</keyword>
<dbReference type="EMBL" id="CP003379">
    <property type="protein sequence ID" value="AFL89886.1"/>
    <property type="molecule type" value="Genomic_DNA"/>
</dbReference>
<dbReference type="SUPFAM" id="SSF51658">
    <property type="entry name" value="Xylose isomerase-like"/>
    <property type="match status" value="1"/>
</dbReference>
<keyword evidence="6" id="KW-0234">DNA repair</keyword>
<dbReference type="HOGENOM" id="CLU_017168_0_0_0"/>
<evidence type="ECO:0000256" key="2">
    <source>
        <dbReference type="ARBA" id="ARBA00022759"/>
    </source>
</evidence>
<protein>
    <submittedName>
        <fullName evidence="8">UV-damage endonuclease</fullName>
    </submittedName>
</protein>
<accession>I3ZKW8</accession>
<evidence type="ECO:0000256" key="4">
    <source>
        <dbReference type="ARBA" id="ARBA00022769"/>
    </source>
</evidence>
<organism evidence="8 9">
    <name type="scientific">Terriglobus roseus (strain DSM 18391 / NRRL B-41598 / KBS 63)</name>
    <dbReference type="NCBI Taxonomy" id="926566"/>
    <lineage>
        <taxon>Bacteria</taxon>
        <taxon>Pseudomonadati</taxon>
        <taxon>Acidobacteriota</taxon>
        <taxon>Terriglobia</taxon>
        <taxon>Terriglobales</taxon>
        <taxon>Acidobacteriaceae</taxon>
        <taxon>Terriglobus</taxon>
    </lineage>
</organism>
<name>I3ZKW8_TERRK</name>
<evidence type="ECO:0000256" key="6">
    <source>
        <dbReference type="ARBA" id="ARBA00023204"/>
    </source>
</evidence>
<dbReference type="PANTHER" id="PTHR31290">
    <property type="entry name" value="UV-DAMAGE ENDONUCLEASE"/>
    <property type="match status" value="1"/>
</dbReference>
<dbReference type="Pfam" id="PF03851">
    <property type="entry name" value="UvdE"/>
    <property type="match status" value="1"/>
</dbReference>
<dbReference type="PATRIC" id="fig|926566.3.peg.3620"/>
<dbReference type="PANTHER" id="PTHR31290:SF5">
    <property type="entry name" value="UV-DAMAGE ENDONUCLEASE"/>
    <property type="match status" value="1"/>
</dbReference>
<sequence>MSAKKAAAKSTEIKSAKQPKPVLTEREAARKVKEKAAKKKASMKAAREQQKTAAEELEQRRLDNPMSFCGWPATDDDGLTMPPFPADAMRLGFPVKVMGRSDLKSNDTRRWQQNPHLRVSLGYLCEIFGYLRQHDIRMYRMSSDLAPYYTHPDMPQFHNMVEESRGDLEHIGKLARAQGLRLSFHPSQYIVLNSGNPALTKRSVADLESQAKMLDYMELPPEAIMVIHVGGAYGDRRAGCDNWVKTWKTLSESVRRRMVLENDDIRFSAADVLSIHERTGVKCVFDYQHHWCMNPEGLPLVPTLERFLKTWPTGVRPKLHFSCARTEMREMKRLSRKTGLKETVLVPPIWTGHADFNNPFETITFLRSIQHLETDIMLESKAKDLSLLRLRKDIARYAPELAPRYAIKLDQPVEDAGEVVEEEMEESAE</sequence>
<dbReference type="eggNOG" id="COG4294">
    <property type="taxonomic scope" value="Bacteria"/>
</dbReference>
<keyword evidence="1" id="KW-0540">Nuclease</keyword>
<dbReference type="InterPro" id="IPR036237">
    <property type="entry name" value="Xyl_isomerase-like_sf"/>
</dbReference>